<comment type="caution">
    <text evidence="10">The sequence shown here is derived from an EMBL/GenBank/DDBJ whole genome shotgun (WGS) entry which is preliminary data.</text>
</comment>
<dbReference type="Pfam" id="PF17201">
    <property type="entry name" value="Cache_3-Cache_2"/>
    <property type="match status" value="1"/>
</dbReference>
<accession>A0A3E0MDH9</accession>
<evidence type="ECO:0000313" key="10">
    <source>
        <dbReference type="EMBL" id="REJ57829.1"/>
    </source>
</evidence>
<evidence type="ECO:0000259" key="8">
    <source>
        <dbReference type="PROSITE" id="PS50192"/>
    </source>
</evidence>
<feature type="domain" description="T-SNARE coiled-coil homology" evidence="8">
    <location>
        <begin position="465"/>
        <end position="527"/>
    </location>
</feature>
<organism evidence="10 11">
    <name type="scientific">Microcystis aeruginosa DA14</name>
    <dbReference type="NCBI Taxonomy" id="1987506"/>
    <lineage>
        <taxon>Bacteria</taxon>
        <taxon>Bacillati</taxon>
        <taxon>Cyanobacteriota</taxon>
        <taxon>Cyanophyceae</taxon>
        <taxon>Oscillatoriophycideae</taxon>
        <taxon>Chroococcales</taxon>
        <taxon>Microcystaceae</taxon>
        <taxon>Microcystis</taxon>
    </lineage>
</organism>
<dbReference type="InterPro" id="IPR000727">
    <property type="entry name" value="T_SNARE_dom"/>
</dbReference>
<feature type="domain" description="Methyl-accepting transducer" evidence="7">
    <location>
        <begin position="306"/>
        <end position="545"/>
    </location>
</feature>
<dbReference type="Pfam" id="PF00672">
    <property type="entry name" value="HAMP"/>
    <property type="match status" value="1"/>
</dbReference>
<comment type="similarity">
    <text evidence="4">Belongs to the methyl-accepting chemotaxis (MCP) protein family.</text>
</comment>
<evidence type="ECO:0000256" key="2">
    <source>
        <dbReference type="ARBA" id="ARBA00022519"/>
    </source>
</evidence>
<dbReference type="InterPro" id="IPR029151">
    <property type="entry name" value="Sensor-like_sf"/>
</dbReference>
<dbReference type="InterPro" id="IPR003660">
    <property type="entry name" value="HAMP_dom"/>
</dbReference>
<dbReference type="SUPFAM" id="SSF103190">
    <property type="entry name" value="Sensory domain-like"/>
    <property type="match status" value="1"/>
</dbReference>
<dbReference type="PROSITE" id="PS50192">
    <property type="entry name" value="T_SNARE"/>
    <property type="match status" value="1"/>
</dbReference>
<keyword evidence="3 5" id="KW-0807">Transducer</keyword>
<sequence length="569" mass="58976">MPSLMPKLKIRGKAVVLAVMLIAMTSLALTSLAWVQMQQQNDKTAMSQARTSLRTLAVLLSRSAEGIDFTIEADRLATVRAAAMPTFAEHALVDLNVQAGGGVATIFVTDDRGAFIRRSTNLKKENGERAIGTSLAADHPAQASLRQAKPYYGPANLFGRPYLTAYQPVLNTEGSVIGVLFIGIPTEELAAAARQTLFALIVALLGIATVFGLAAAVIVQRATRPLSAATASLNRVADGDLDTPVVVSDRADEIGDLSRALAVFRDNALQARRIAAEQAEDRTAKENRAIVLASAVEEFDRTVVDVVSAVTSASTQLEAAAQTLATTAEATQGRSGTVAAASEQASGNVQAVAAATDEMTSSVEEISRQVQHSMQKANAAVAEAKTTDLKVTELLDAASKIGEVVKLITAVAEQTNLLALNATIEAARAGEAGKGFAVVASEVKALAGQTARATEAIGTQIQAMQGATREAAASIQAIGATIVDVADIATAIAAAVEEQGAATREIARNVQEAARGTVEVSSSIVAVNEGAVATGQSAGQVLDASGELSFQAERLKRQVDSFLATVRHA</sequence>
<comment type="subcellular location">
    <subcellularLocation>
        <location evidence="1">Cell inner membrane</location>
        <topology evidence="1">Multi-pass membrane protein</topology>
    </subcellularLocation>
</comment>
<keyword evidence="6" id="KW-1133">Transmembrane helix</keyword>
<proteinExistence type="inferred from homology"/>
<evidence type="ECO:0000256" key="4">
    <source>
        <dbReference type="ARBA" id="ARBA00029447"/>
    </source>
</evidence>
<dbReference type="Pfam" id="PF00015">
    <property type="entry name" value="MCPsignal"/>
    <property type="match status" value="1"/>
</dbReference>
<evidence type="ECO:0000256" key="3">
    <source>
        <dbReference type="ARBA" id="ARBA00023224"/>
    </source>
</evidence>
<dbReference type="Gene3D" id="6.10.340.10">
    <property type="match status" value="1"/>
</dbReference>
<dbReference type="Gene3D" id="1.10.287.950">
    <property type="entry name" value="Methyl-accepting chemotaxis protein"/>
    <property type="match status" value="1"/>
</dbReference>
<dbReference type="SMART" id="SM00283">
    <property type="entry name" value="MA"/>
    <property type="match status" value="1"/>
</dbReference>
<feature type="transmembrane region" description="Helical" evidence="6">
    <location>
        <begin position="197"/>
        <end position="219"/>
    </location>
</feature>
<keyword evidence="2" id="KW-0997">Cell inner membrane</keyword>
<keyword evidence="6" id="KW-0812">Transmembrane</keyword>
<keyword evidence="6" id="KW-0472">Membrane</keyword>
<name>A0A3E0MDH9_MICAE</name>
<dbReference type="InterPro" id="IPR033462">
    <property type="entry name" value="Cache_3-Cache_2"/>
</dbReference>
<dbReference type="InterPro" id="IPR004089">
    <property type="entry name" value="MCPsignal_dom"/>
</dbReference>
<dbReference type="SMART" id="SM00304">
    <property type="entry name" value="HAMP"/>
    <property type="match status" value="1"/>
</dbReference>
<evidence type="ECO:0000256" key="6">
    <source>
        <dbReference type="SAM" id="Phobius"/>
    </source>
</evidence>
<dbReference type="AlphaFoldDB" id="A0A3E0MDH9"/>
<dbReference type="GO" id="GO:0005886">
    <property type="term" value="C:plasma membrane"/>
    <property type="evidence" value="ECO:0007669"/>
    <property type="project" value="UniProtKB-SubCell"/>
</dbReference>
<protein>
    <submittedName>
        <fullName evidence="10">Methyl-accepting chemotaxis protein</fullName>
    </submittedName>
</protein>
<reference evidence="10 11" key="1">
    <citation type="submission" date="2017-08" db="EMBL/GenBank/DDBJ databases">
        <title>Functional genomic and metabolic studies of the symbiotic interactions of six Microcystis-dominated communities.</title>
        <authorList>
            <person name="Li Q."/>
            <person name="Lin F."/>
        </authorList>
    </citation>
    <scope>NUCLEOTIDE SEQUENCE [LARGE SCALE GENOMIC DNA]</scope>
    <source>
        <strain evidence="10">DA14</strain>
    </source>
</reference>
<keyword evidence="2" id="KW-1003">Cell membrane</keyword>
<evidence type="ECO:0000256" key="1">
    <source>
        <dbReference type="ARBA" id="ARBA00004429"/>
    </source>
</evidence>
<dbReference type="PROSITE" id="PS50885">
    <property type="entry name" value="HAMP"/>
    <property type="match status" value="1"/>
</dbReference>
<evidence type="ECO:0000256" key="5">
    <source>
        <dbReference type="PROSITE-ProRule" id="PRU00284"/>
    </source>
</evidence>
<feature type="domain" description="HAMP" evidence="9">
    <location>
        <begin position="220"/>
        <end position="273"/>
    </location>
</feature>
<dbReference type="CDD" id="cd06225">
    <property type="entry name" value="HAMP"/>
    <property type="match status" value="1"/>
</dbReference>
<dbReference type="EMBL" id="QQWE01000003">
    <property type="protein sequence ID" value="REJ57829.1"/>
    <property type="molecule type" value="Genomic_DNA"/>
</dbReference>
<evidence type="ECO:0000259" key="9">
    <source>
        <dbReference type="PROSITE" id="PS50885"/>
    </source>
</evidence>
<dbReference type="GO" id="GO:0007165">
    <property type="term" value="P:signal transduction"/>
    <property type="evidence" value="ECO:0007669"/>
    <property type="project" value="UniProtKB-KW"/>
</dbReference>
<dbReference type="PANTHER" id="PTHR32089:SF112">
    <property type="entry name" value="LYSOZYME-LIKE PROTEIN-RELATED"/>
    <property type="match status" value="1"/>
</dbReference>
<dbReference type="SUPFAM" id="SSF58104">
    <property type="entry name" value="Methyl-accepting chemotaxis protein (MCP) signaling domain"/>
    <property type="match status" value="1"/>
</dbReference>
<dbReference type="PROSITE" id="PS50111">
    <property type="entry name" value="CHEMOTAXIS_TRANSDUC_2"/>
    <property type="match status" value="1"/>
</dbReference>
<evidence type="ECO:0000259" key="7">
    <source>
        <dbReference type="PROSITE" id="PS50111"/>
    </source>
</evidence>
<evidence type="ECO:0000313" key="11">
    <source>
        <dbReference type="Proteomes" id="UP000256301"/>
    </source>
</evidence>
<dbReference type="PANTHER" id="PTHR32089">
    <property type="entry name" value="METHYL-ACCEPTING CHEMOTAXIS PROTEIN MCPB"/>
    <property type="match status" value="1"/>
</dbReference>
<dbReference type="Proteomes" id="UP000256301">
    <property type="component" value="Unassembled WGS sequence"/>
</dbReference>
<gene>
    <name evidence="10" type="ORF">DWQ56_11280</name>
</gene>